<feature type="compositionally biased region" description="Low complexity" evidence="2">
    <location>
        <begin position="1004"/>
        <end position="1014"/>
    </location>
</feature>
<reference evidence="4" key="1">
    <citation type="journal article" date="2023" name="Mol. Phylogenet. Evol.">
        <title>Genome-scale phylogeny and comparative genomics of the fungal order Sordariales.</title>
        <authorList>
            <person name="Hensen N."/>
            <person name="Bonometti L."/>
            <person name="Westerberg I."/>
            <person name="Brannstrom I.O."/>
            <person name="Guillou S."/>
            <person name="Cros-Aarteil S."/>
            <person name="Calhoun S."/>
            <person name="Haridas S."/>
            <person name="Kuo A."/>
            <person name="Mondo S."/>
            <person name="Pangilinan J."/>
            <person name="Riley R."/>
            <person name="LaButti K."/>
            <person name="Andreopoulos B."/>
            <person name="Lipzen A."/>
            <person name="Chen C."/>
            <person name="Yan M."/>
            <person name="Daum C."/>
            <person name="Ng V."/>
            <person name="Clum A."/>
            <person name="Steindorff A."/>
            <person name="Ohm R.A."/>
            <person name="Martin F."/>
            <person name="Silar P."/>
            <person name="Natvig D.O."/>
            <person name="Lalanne C."/>
            <person name="Gautier V."/>
            <person name="Ament-Velasquez S.L."/>
            <person name="Kruys A."/>
            <person name="Hutchinson M.I."/>
            <person name="Powell A.J."/>
            <person name="Barry K."/>
            <person name="Miller A.N."/>
            <person name="Grigoriev I.V."/>
            <person name="Debuchy R."/>
            <person name="Gladieux P."/>
            <person name="Hiltunen Thoren M."/>
            <person name="Johannesson H."/>
        </authorList>
    </citation>
    <scope>NUCLEOTIDE SEQUENCE</scope>
    <source>
        <strain evidence="4">CBS 118394</strain>
    </source>
</reference>
<dbReference type="CDD" id="cd00024">
    <property type="entry name" value="CD_CSD"/>
    <property type="match status" value="1"/>
</dbReference>
<feature type="compositionally biased region" description="Polar residues" evidence="2">
    <location>
        <begin position="529"/>
        <end position="546"/>
    </location>
</feature>
<proteinExistence type="predicted"/>
<gene>
    <name evidence="4" type="ORF">B0H66DRAFT_615857</name>
</gene>
<evidence type="ECO:0000256" key="2">
    <source>
        <dbReference type="SAM" id="MobiDB-lite"/>
    </source>
</evidence>
<feature type="region of interest" description="Disordered" evidence="2">
    <location>
        <begin position="584"/>
        <end position="626"/>
    </location>
</feature>
<evidence type="ECO:0000256" key="1">
    <source>
        <dbReference type="ARBA" id="ARBA00011353"/>
    </source>
</evidence>
<accession>A0AAE0IHT2</accession>
<comment type="caution">
    <text evidence="4">The sequence shown here is derived from an EMBL/GenBank/DDBJ whole genome shotgun (WGS) entry which is preliminary data.</text>
</comment>
<feature type="region of interest" description="Disordered" evidence="2">
    <location>
        <begin position="1004"/>
        <end position="1053"/>
    </location>
</feature>
<feature type="region of interest" description="Disordered" evidence="2">
    <location>
        <begin position="21"/>
        <end position="96"/>
    </location>
</feature>
<feature type="compositionally biased region" description="Polar residues" evidence="2">
    <location>
        <begin position="265"/>
        <end position="293"/>
    </location>
</feature>
<feature type="region of interest" description="Disordered" evidence="2">
    <location>
        <begin position="1296"/>
        <end position="1373"/>
    </location>
</feature>
<evidence type="ECO:0000313" key="4">
    <source>
        <dbReference type="EMBL" id="KAK3325361.1"/>
    </source>
</evidence>
<reference evidence="4" key="2">
    <citation type="submission" date="2023-06" db="EMBL/GenBank/DDBJ databases">
        <authorList>
            <consortium name="Lawrence Berkeley National Laboratory"/>
            <person name="Haridas S."/>
            <person name="Hensen N."/>
            <person name="Bonometti L."/>
            <person name="Westerberg I."/>
            <person name="Brannstrom I.O."/>
            <person name="Guillou S."/>
            <person name="Cros-Aarteil S."/>
            <person name="Calhoun S."/>
            <person name="Kuo A."/>
            <person name="Mondo S."/>
            <person name="Pangilinan J."/>
            <person name="Riley R."/>
            <person name="Labutti K."/>
            <person name="Andreopoulos B."/>
            <person name="Lipzen A."/>
            <person name="Chen C."/>
            <person name="Yanf M."/>
            <person name="Daum C."/>
            <person name="Ng V."/>
            <person name="Clum A."/>
            <person name="Steindorff A."/>
            <person name="Ohm R."/>
            <person name="Martin F."/>
            <person name="Silar P."/>
            <person name="Natvig D."/>
            <person name="Lalanne C."/>
            <person name="Gautier V."/>
            <person name="Ament-Velasquez S.L."/>
            <person name="Kruys A."/>
            <person name="Hutchinson M.I."/>
            <person name="Powell A.J."/>
            <person name="Barry K."/>
            <person name="Miller A.N."/>
            <person name="Grigoriev I.V."/>
            <person name="Debuchy R."/>
            <person name="Gladieux P."/>
            <person name="Thoren M.H."/>
            <person name="Johannesson H."/>
        </authorList>
    </citation>
    <scope>NUCLEOTIDE SEQUENCE</scope>
    <source>
        <strain evidence="4">CBS 118394</strain>
    </source>
</reference>
<feature type="compositionally biased region" description="Low complexity" evidence="2">
    <location>
        <begin position="236"/>
        <end position="251"/>
    </location>
</feature>
<feature type="domain" description="Chromo" evidence="3">
    <location>
        <begin position="99"/>
        <end position="161"/>
    </location>
</feature>
<dbReference type="Gene3D" id="2.40.50.40">
    <property type="match status" value="1"/>
</dbReference>
<evidence type="ECO:0000259" key="3">
    <source>
        <dbReference type="PROSITE" id="PS50013"/>
    </source>
</evidence>
<dbReference type="InterPro" id="IPR016197">
    <property type="entry name" value="Chromo-like_dom_sf"/>
</dbReference>
<dbReference type="EMBL" id="JAUEDM010000002">
    <property type="protein sequence ID" value="KAK3325361.1"/>
    <property type="molecule type" value="Genomic_DNA"/>
</dbReference>
<organism evidence="4 5">
    <name type="scientific">Apodospora peruviana</name>
    <dbReference type="NCBI Taxonomy" id="516989"/>
    <lineage>
        <taxon>Eukaryota</taxon>
        <taxon>Fungi</taxon>
        <taxon>Dikarya</taxon>
        <taxon>Ascomycota</taxon>
        <taxon>Pezizomycotina</taxon>
        <taxon>Sordariomycetes</taxon>
        <taxon>Sordariomycetidae</taxon>
        <taxon>Sordariales</taxon>
        <taxon>Lasiosphaeriaceae</taxon>
        <taxon>Apodospora</taxon>
    </lineage>
</organism>
<feature type="compositionally biased region" description="Polar residues" evidence="2">
    <location>
        <begin position="1336"/>
        <end position="1346"/>
    </location>
</feature>
<protein>
    <recommendedName>
        <fullName evidence="3">Chromo domain-containing protein</fullName>
    </recommendedName>
</protein>
<sequence>MPMELRSKASVALHKIGKTAVSAFPSCDAPEHAKTQGPRRIPRRGITGSSASQAIATPDAGPTVASMTGGSRALRQRPPAKTPQGEDSEESEQDQEKFWSILDVIDERRCNGKLEYLAKWKDIDPATGKRYEPSWVTKDSPNAKAIAAWNKKKEARKQKEKHQGRKKRARAQSRKPTAAASESEPVLATSQSSKRRQQSSAPESGEETRPAKKRKVDIAVEIGVDPNFNPSEYQTVASSQSSQGVSQQPSQEEGEEASEQSPQETSSQDISVSKSAGSQTRPKAGISQSTIPDSQELPDSYPSPSSPEDLLLRESSPTGKGAGAENSSTDRSQPDPVTPISLENSISEIPSRQPDSPAGGSEFDGLQETGDTLPGALLEVAPQQPERRDPASSSSGFLTQPDIDIGISSREYKETSPLREEEINLNRAEQNEVGTPGPTLDEHGIVVPASLPLYSAAASPLNSQPAQVVAPLGSCPATIRSQTQKTVGSVENETIPDTVQKRVEGNSPSRAASPCPVPADTHDRPSTPRPSTATDSSMDGSTSGATPRSAVDELMEFRNAFLAQEASLAPEAEHLQEQMVISPSSVLPTGSNEPPQDSSNTHGVLWSEPPAGINPRNLDMSSSNDTPLSTVDEIRRNMTLHFTGAAPPTTISPDMFEQIPTTVAPSDLTNAPANPLLMAPDAVASDNHHILSHDEEDHVEAILPAPEPDHYDPDAASEDQDSERPHGRYLVTLPMAANTRSEYISRISGENKLIMTEYSEFFTSLSQEPDEILETKMTDILQKLIDLCDLPAYVDDVSGMNPEGMMKHATGTNSKFSFIYEFLNAIRDISIQVLILCDPGRTVEYLEAVLSVGDFNYSNLDNDTANGSPNSGLFVRLAPPDLGLEHFQGIDVVVIFDHAARSCDISKAFSDGPEPLILSLVVTHSIEHINMQMDDGVRGAERTNALNLGVVKTKGLLRSPQGAPEPHEAAQIFANYLRAPESGCAWVAQSLPDDVFDLWTSSQAATQEQEQAESGISNRPTSRKRPLDDDEIGTPKRARILEDLNAPRRSTPVGMSDLLKSKLASVSTTTPGPTQLVEFPLHLVEAMAVKISELEKRVANERSLGRQSENHIKTLEASIKSHERSTRTIQTKYMEALRDRGTFEVKCNEALKEATAANKIKLETSALKEEKKALEVKLAVATEALTTSTNPEVAELARAKIAAAEAEAKVQSLEKKLASAENDLDYSRDAYQRASNQASELGDANKELTKEVDGLKRKASENFAKIHQINKSHELDLAYQQNDELQARLKEANNDLDRLREENRRLTTGRRETRQASVPRSPRPGVGMSPRVGGSSRVTGSASRGTSPAPVSGNETGQPAFPTGNGRWTHLRD</sequence>
<comment type="subunit">
    <text evidence="1">Component of the NuA4 histone acetyltransferase complex.</text>
</comment>
<dbReference type="SUPFAM" id="SSF54160">
    <property type="entry name" value="Chromo domain-like"/>
    <property type="match status" value="1"/>
</dbReference>
<dbReference type="GO" id="GO:0006338">
    <property type="term" value="P:chromatin remodeling"/>
    <property type="evidence" value="ECO:0007669"/>
    <property type="project" value="UniProtKB-ARBA"/>
</dbReference>
<feature type="compositionally biased region" description="Basic and acidic residues" evidence="2">
    <location>
        <begin position="410"/>
        <end position="424"/>
    </location>
</feature>
<dbReference type="Proteomes" id="UP001283341">
    <property type="component" value="Unassembled WGS sequence"/>
</dbReference>
<name>A0AAE0IHT2_9PEZI</name>
<feature type="region of interest" description="Disordered" evidence="2">
    <location>
        <begin position="480"/>
        <end position="551"/>
    </location>
</feature>
<evidence type="ECO:0000313" key="5">
    <source>
        <dbReference type="Proteomes" id="UP001283341"/>
    </source>
</evidence>
<feature type="compositionally biased region" description="Polar residues" evidence="2">
    <location>
        <begin position="584"/>
        <end position="602"/>
    </location>
</feature>
<dbReference type="InterPro" id="IPR038609">
    <property type="entry name" value="HDA1_su2/3_sf"/>
</dbReference>
<feature type="compositionally biased region" description="Polar residues" evidence="2">
    <location>
        <begin position="341"/>
        <end position="354"/>
    </location>
</feature>
<dbReference type="InterPro" id="IPR000953">
    <property type="entry name" value="Chromo/chromo_shadow_dom"/>
</dbReference>
<feature type="compositionally biased region" description="Basic and acidic residues" evidence="2">
    <location>
        <begin position="119"/>
        <end position="132"/>
    </location>
</feature>
<feature type="compositionally biased region" description="Basic residues" evidence="2">
    <location>
        <begin position="153"/>
        <end position="173"/>
    </location>
</feature>
<feature type="compositionally biased region" description="Polar residues" evidence="2">
    <location>
        <begin position="480"/>
        <end position="497"/>
    </location>
</feature>
<feature type="region of interest" description="Disordered" evidence="2">
    <location>
        <begin position="704"/>
        <end position="725"/>
    </location>
</feature>
<keyword evidence="5" id="KW-1185">Reference proteome</keyword>
<feature type="compositionally biased region" description="Basic and acidic residues" evidence="2">
    <location>
        <begin position="1296"/>
        <end position="1314"/>
    </location>
</feature>
<dbReference type="Gene3D" id="3.40.50.12360">
    <property type="match status" value="1"/>
</dbReference>
<dbReference type="PROSITE" id="PS50013">
    <property type="entry name" value="CHROMO_2"/>
    <property type="match status" value="1"/>
</dbReference>
<feature type="region of interest" description="Disordered" evidence="2">
    <location>
        <begin position="119"/>
        <end position="441"/>
    </location>
</feature>
<feature type="compositionally biased region" description="Low complexity" evidence="2">
    <location>
        <begin position="297"/>
        <end position="317"/>
    </location>
</feature>